<dbReference type="Pfam" id="PF00076">
    <property type="entry name" value="RRM_1"/>
    <property type="match status" value="1"/>
</dbReference>
<evidence type="ECO:0000313" key="5">
    <source>
        <dbReference type="EMBL" id="KAI3906515.1"/>
    </source>
</evidence>
<evidence type="ECO:0000313" key="6">
    <source>
        <dbReference type="Proteomes" id="UP001202328"/>
    </source>
</evidence>
<feature type="compositionally biased region" description="Low complexity" evidence="3">
    <location>
        <begin position="360"/>
        <end position="384"/>
    </location>
</feature>
<dbReference type="EMBL" id="JAJJMB010010755">
    <property type="protein sequence ID" value="KAI3906515.1"/>
    <property type="molecule type" value="Genomic_DNA"/>
</dbReference>
<accession>A0AAD4SGC1</accession>
<dbReference type="SMART" id="SM00360">
    <property type="entry name" value="RRM"/>
    <property type="match status" value="1"/>
</dbReference>
<gene>
    <name evidence="5" type="ORF">MKW98_009423</name>
</gene>
<sequence length="384" mass="45213">MYARRSRYSRSRSPYDRYSRSVSRSVSKSRSRSRSRSVENPGNNLYVTGLSPRITKKELEKHFSSEGGKVVDIHLVVDPRTRESRGFGFVTMSNVEEANCCLKYLDRSVLEGRVITVEKAKRRRGRTPTPGRYLGPRSAHVRRRSCSYYSHSRSRSRSPRYSSERDREISHSPDRRRYSRSRSPYSRSPDGRGERSYRAHSRDRSVTPYSGRRDRSYFPYYHRTRRDRSATPYMRRHDRSYSPYRYTRCDRSVSPYYRRRDRSVSVYSRRRDFSASPRRGRLYHRGPLSPRSRRQYNSPYTSSSSRSVSPRGRRSSRRSYSRSASPILRKHRKSYSPSPRRGQSRSSRHYSPSASPPPRSRSGSLSSRSRYASLRSRSPTPVRC</sequence>
<evidence type="ECO:0000256" key="1">
    <source>
        <dbReference type="ARBA" id="ARBA00022884"/>
    </source>
</evidence>
<feature type="domain" description="RRM" evidence="4">
    <location>
        <begin position="43"/>
        <end position="122"/>
    </location>
</feature>
<dbReference type="GO" id="GO:0003723">
    <property type="term" value="F:RNA binding"/>
    <property type="evidence" value="ECO:0007669"/>
    <property type="project" value="UniProtKB-UniRule"/>
</dbReference>
<dbReference type="InterPro" id="IPR000504">
    <property type="entry name" value="RRM_dom"/>
</dbReference>
<evidence type="ECO:0000256" key="2">
    <source>
        <dbReference type="PROSITE-ProRule" id="PRU00176"/>
    </source>
</evidence>
<organism evidence="5 6">
    <name type="scientific">Papaver atlanticum</name>
    <dbReference type="NCBI Taxonomy" id="357466"/>
    <lineage>
        <taxon>Eukaryota</taxon>
        <taxon>Viridiplantae</taxon>
        <taxon>Streptophyta</taxon>
        <taxon>Embryophyta</taxon>
        <taxon>Tracheophyta</taxon>
        <taxon>Spermatophyta</taxon>
        <taxon>Magnoliopsida</taxon>
        <taxon>Ranunculales</taxon>
        <taxon>Papaveraceae</taxon>
        <taxon>Papaveroideae</taxon>
        <taxon>Papaver</taxon>
    </lineage>
</organism>
<dbReference type="PANTHER" id="PTHR48027">
    <property type="entry name" value="HETEROGENEOUS NUCLEAR RIBONUCLEOPROTEIN 87F-RELATED"/>
    <property type="match status" value="1"/>
</dbReference>
<evidence type="ECO:0000259" key="4">
    <source>
        <dbReference type="PROSITE" id="PS50102"/>
    </source>
</evidence>
<dbReference type="Gene3D" id="3.30.70.330">
    <property type="match status" value="1"/>
</dbReference>
<dbReference type="AlphaFoldDB" id="A0AAD4SGC1"/>
<feature type="region of interest" description="Disordered" evidence="3">
    <location>
        <begin position="1"/>
        <end position="44"/>
    </location>
</feature>
<name>A0AAD4SGC1_9MAGN</name>
<protein>
    <recommendedName>
        <fullName evidence="4">RRM domain-containing protein</fullName>
    </recommendedName>
</protein>
<dbReference type="InterPro" id="IPR012677">
    <property type="entry name" value="Nucleotide-bd_a/b_plait_sf"/>
</dbReference>
<dbReference type="InterPro" id="IPR035979">
    <property type="entry name" value="RBD_domain_sf"/>
</dbReference>
<evidence type="ECO:0000256" key="3">
    <source>
        <dbReference type="SAM" id="MobiDB-lite"/>
    </source>
</evidence>
<dbReference type="SUPFAM" id="SSF54928">
    <property type="entry name" value="RNA-binding domain, RBD"/>
    <property type="match status" value="1"/>
</dbReference>
<dbReference type="InterPro" id="IPR052462">
    <property type="entry name" value="SLIRP/GR-RBP-like"/>
</dbReference>
<comment type="caution">
    <text evidence="5">The sequence shown here is derived from an EMBL/GenBank/DDBJ whole genome shotgun (WGS) entry which is preliminary data.</text>
</comment>
<reference evidence="5" key="1">
    <citation type="submission" date="2022-04" db="EMBL/GenBank/DDBJ databases">
        <title>A functionally conserved STORR gene fusion in Papaver species that diverged 16.8 million years ago.</title>
        <authorList>
            <person name="Catania T."/>
        </authorList>
    </citation>
    <scope>NUCLEOTIDE SEQUENCE</scope>
    <source>
        <strain evidence="5">S-188037</strain>
    </source>
</reference>
<dbReference type="Proteomes" id="UP001202328">
    <property type="component" value="Unassembled WGS sequence"/>
</dbReference>
<proteinExistence type="predicted"/>
<feature type="compositionally biased region" description="Basic and acidic residues" evidence="3">
    <location>
        <begin position="189"/>
        <end position="216"/>
    </location>
</feature>
<dbReference type="PROSITE" id="PS50102">
    <property type="entry name" value="RRM"/>
    <property type="match status" value="1"/>
</dbReference>
<feature type="region of interest" description="Disordered" evidence="3">
    <location>
        <begin position="121"/>
        <end position="223"/>
    </location>
</feature>
<feature type="compositionally biased region" description="Basic and acidic residues" evidence="3">
    <location>
        <begin position="162"/>
        <end position="176"/>
    </location>
</feature>
<keyword evidence="6" id="KW-1185">Reference proteome</keyword>
<keyword evidence="1 2" id="KW-0694">RNA-binding</keyword>
<feature type="region of interest" description="Disordered" evidence="3">
    <location>
        <begin position="262"/>
        <end position="384"/>
    </location>
</feature>
<feature type="compositionally biased region" description="Basic residues" evidence="3">
    <location>
        <begin position="1"/>
        <end position="10"/>
    </location>
</feature>
<feature type="compositionally biased region" description="Basic residues" evidence="3">
    <location>
        <begin position="311"/>
        <end position="320"/>
    </location>
</feature>